<proteinExistence type="predicted"/>
<dbReference type="InterPro" id="IPR052512">
    <property type="entry name" value="4CMD/NDH-1_regulator"/>
</dbReference>
<dbReference type="EMBL" id="JBGBPY010000001">
    <property type="protein sequence ID" value="MEY2182737.1"/>
    <property type="molecule type" value="Genomic_DNA"/>
</dbReference>
<feature type="domain" description="Carboxymuconolactone decarboxylase-like" evidence="1">
    <location>
        <begin position="17"/>
        <end position="100"/>
    </location>
</feature>
<evidence type="ECO:0000313" key="3">
    <source>
        <dbReference type="Proteomes" id="UP001562159"/>
    </source>
</evidence>
<reference evidence="2 3" key="1">
    <citation type="submission" date="2024-07" db="EMBL/GenBank/DDBJ databases">
        <title>Molecular mechanisms and environmental adaptations of flagellar loss and biofilm growth of Rhodanobacter under environmental stress.</title>
        <authorList>
            <person name="Chen M."/>
        </authorList>
    </citation>
    <scope>NUCLEOTIDE SEQUENCE [LARGE SCALE GENOMIC DNA]</scope>
    <source>
        <strain evidence="2 3">RS22</strain>
    </source>
</reference>
<evidence type="ECO:0000313" key="2">
    <source>
        <dbReference type="EMBL" id="MEY2182737.1"/>
    </source>
</evidence>
<dbReference type="InterPro" id="IPR003779">
    <property type="entry name" value="CMD-like"/>
</dbReference>
<dbReference type="Gene3D" id="1.20.1290.10">
    <property type="entry name" value="AhpD-like"/>
    <property type="match status" value="1"/>
</dbReference>
<accession>A0ABV4AQQ2</accession>
<keyword evidence="3" id="KW-1185">Reference proteome</keyword>
<dbReference type="PANTHER" id="PTHR33570:SF9">
    <property type="entry name" value="BLL4600 PROTEIN"/>
    <property type="match status" value="1"/>
</dbReference>
<dbReference type="InterPro" id="IPR029032">
    <property type="entry name" value="AhpD-like"/>
</dbReference>
<name>A0ABV4AQQ2_9GAMM</name>
<comment type="caution">
    <text evidence="2">The sequence shown here is derived from an EMBL/GenBank/DDBJ whole genome shotgun (WGS) entry which is preliminary data.</text>
</comment>
<dbReference type="PANTHER" id="PTHR33570">
    <property type="entry name" value="4-CARBOXYMUCONOLACTONE DECARBOXYLASE FAMILY PROTEIN"/>
    <property type="match status" value="1"/>
</dbReference>
<evidence type="ECO:0000259" key="1">
    <source>
        <dbReference type="Pfam" id="PF02627"/>
    </source>
</evidence>
<organism evidence="2 3">
    <name type="scientific">Rhodanobacter humi</name>
    <dbReference type="NCBI Taxonomy" id="1888173"/>
    <lineage>
        <taxon>Bacteria</taxon>
        <taxon>Pseudomonadati</taxon>
        <taxon>Pseudomonadota</taxon>
        <taxon>Gammaproteobacteria</taxon>
        <taxon>Lysobacterales</taxon>
        <taxon>Rhodanobacteraceae</taxon>
        <taxon>Rhodanobacter</taxon>
    </lineage>
</organism>
<dbReference type="Proteomes" id="UP001562159">
    <property type="component" value="Unassembled WGS sequence"/>
</dbReference>
<dbReference type="Pfam" id="PF02627">
    <property type="entry name" value="CMD"/>
    <property type="match status" value="1"/>
</dbReference>
<protein>
    <submittedName>
        <fullName evidence="2">Carboxymuconolactone decarboxylase family protein</fullName>
    </submittedName>
</protein>
<gene>
    <name evidence="2" type="ORF">AB7878_09945</name>
</gene>
<dbReference type="SUPFAM" id="SSF69118">
    <property type="entry name" value="AhpD-like"/>
    <property type="match status" value="1"/>
</dbReference>
<sequence>MPHETHTARKAFGDIAPALAGYTDTVLFGEVWERPGLSPRDRSLATVASLVSLYRGNELPFHLKKALENGVRRDELIELITHLAFYSGWPTASTALAIARRVFEEAGVES</sequence>